<keyword evidence="1" id="KW-1133">Transmembrane helix</keyword>
<feature type="transmembrane region" description="Helical" evidence="1">
    <location>
        <begin position="9"/>
        <end position="27"/>
    </location>
</feature>
<reference evidence="2" key="1">
    <citation type="submission" date="2018-02" db="EMBL/GenBank/DDBJ databases">
        <title>Rhizophora mucronata_Transcriptome.</title>
        <authorList>
            <person name="Meera S.P."/>
            <person name="Sreeshan A."/>
            <person name="Augustine A."/>
        </authorList>
    </citation>
    <scope>NUCLEOTIDE SEQUENCE</scope>
    <source>
        <tissue evidence="2">Leaf</tissue>
    </source>
</reference>
<keyword evidence="1" id="KW-0812">Transmembrane</keyword>
<organism evidence="2">
    <name type="scientific">Rhizophora mucronata</name>
    <name type="common">Asiatic mangrove</name>
    <dbReference type="NCBI Taxonomy" id="61149"/>
    <lineage>
        <taxon>Eukaryota</taxon>
        <taxon>Viridiplantae</taxon>
        <taxon>Streptophyta</taxon>
        <taxon>Embryophyta</taxon>
        <taxon>Tracheophyta</taxon>
        <taxon>Spermatophyta</taxon>
        <taxon>Magnoliopsida</taxon>
        <taxon>eudicotyledons</taxon>
        <taxon>Gunneridae</taxon>
        <taxon>Pentapetalae</taxon>
        <taxon>rosids</taxon>
        <taxon>fabids</taxon>
        <taxon>Malpighiales</taxon>
        <taxon>Rhizophoraceae</taxon>
        <taxon>Rhizophora</taxon>
    </lineage>
</organism>
<dbReference type="AlphaFoldDB" id="A0A2P2Q966"/>
<evidence type="ECO:0000256" key="1">
    <source>
        <dbReference type="SAM" id="Phobius"/>
    </source>
</evidence>
<accession>A0A2P2Q966</accession>
<keyword evidence="1" id="KW-0472">Membrane</keyword>
<name>A0A2P2Q966_RHIMU</name>
<dbReference type="EMBL" id="GGEC01083051">
    <property type="protein sequence ID" value="MBX63535.1"/>
    <property type="molecule type" value="Transcribed_RNA"/>
</dbReference>
<evidence type="ECO:0000313" key="2">
    <source>
        <dbReference type="EMBL" id="MBX63535.1"/>
    </source>
</evidence>
<protein>
    <submittedName>
        <fullName evidence="2">Uncharacterized protein</fullName>
    </submittedName>
</protein>
<proteinExistence type="predicted"/>
<sequence length="34" mass="4141">MRIVFLKIFSYRAMLIHVFFLVMQLLSQNLKLKV</sequence>